<organism evidence="3 4">
    <name type="scientific">Macrolepiota fuliginosa MF-IS2</name>
    <dbReference type="NCBI Taxonomy" id="1400762"/>
    <lineage>
        <taxon>Eukaryota</taxon>
        <taxon>Fungi</taxon>
        <taxon>Dikarya</taxon>
        <taxon>Basidiomycota</taxon>
        <taxon>Agaricomycotina</taxon>
        <taxon>Agaricomycetes</taxon>
        <taxon>Agaricomycetidae</taxon>
        <taxon>Agaricales</taxon>
        <taxon>Agaricineae</taxon>
        <taxon>Agaricaceae</taxon>
        <taxon>Macrolepiota</taxon>
    </lineage>
</organism>
<dbReference type="CDD" id="cd00088">
    <property type="entry name" value="HPT"/>
    <property type="match status" value="1"/>
</dbReference>
<feature type="domain" description="HPt" evidence="2">
    <location>
        <begin position="15"/>
        <end position="113"/>
    </location>
</feature>
<dbReference type="AlphaFoldDB" id="A0A9P5XSW7"/>
<sequence length="126" mass="14322">METFQQIRELDDEESDEFSREMVYAFFTQAEDTFKSMDGALYNKDLAELSSLGHFLKGSSAALGVRKVQNSCEKIQHYGKLRDEEAGTNLKPEEALKSIGSLLVQVKKEYLAAERLLKKLYTPHTP</sequence>
<dbReference type="Gene3D" id="1.20.120.160">
    <property type="entry name" value="HPT domain"/>
    <property type="match status" value="1"/>
</dbReference>
<keyword evidence="3" id="KW-0808">Transferase</keyword>
<dbReference type="Proteomes" id="UP000807342">
    <property type="component" value="Unassembled WGS sequence"/>
</dbReference>
<reference evidence="3" key="1">
    <citation type="submission" date="2020-11" db="EMBL/GenBank/DDBJ databases">
        <authorList>
            <consortium name="DOE Joint Genome Institute"/>
            <person name="Ahrendt S."/>
            <person name="Riley R."/>
            <person name="Andreopoulos W."/>
            <person name="Labutti K."/>
            <person name="Pangilinan J."/>
            <person name="Ruiz-Duenas F.J."/>
            <person name="Barrasa J.M."/>
            <person name="Sanchez-Garcia M."/>
            <person name="Camarero S."/>
            <person name="Miyauchi S."/>
            <person name="Serrano A."/>
            <person name="Linde D."/>
            <person name="Babiker R."/>
            <person name="Drula E."/>
            <person name="Ayuso-Fernandez I."/>
            <person name="Pacheco R."/>
            <person name="Padilla G."/>
            <person name="Ferreira P."/>
            <person name="Barriuso J."/>
            <person name="Kellner H."/>
            <person name="Castanera R."/>
            <person name="Alfaro M."/>
            <person name="Ramirez L."/>
            <person name="Pisabarro A.G."/>
            <person name="Kuo A."/>
            <person name="Tritt A."/>
            <person name="Lipzen A."/>
            <person name="He G."/>
            <person name="Yan M."/>
            <person name="Ng V."/>
            <person name="Cullen D."/>
            <person name="Martin F."/>
            <person name="Rosso M.-N."/>
            <person name="Henrissat B."/>
            <person name="Hibbett D."/>
            <person name="Martinez A.T."/>
            <person name="Grigoriev I.V."/>
        </authorList>
    </citation>
    <scope>NUCLEOTIDE SEQUENCE</scope>
    <source>
        <strain evidence="3">MF-IS2</strain>
    </source>
</reference>
<dbReference type="InterPro" id="IPR036641">
    <property type="entry name" value="HPT_dom_sf"/>
</dbReference>
<dbReference type="GO" id="GO:0009927">
    <property type="term" value="F:histidine phosphotransfer kinase activity"/>
    <property type="evidence" value="ECO:0007669"/>
    <property type="project" value="InterPro"/>
</dbReference>
<keyword evidence="3" id="KW-0418">Kinase</keyword>
<dbReference type="InterPro" id="IPR045871">
    <property type="entry name" value="AHP1-5/YPD1"/>
</dbReference>
<evidence type="ECO:0000256" key="1">
    <source>
        <dbReference type="PROSITE-ProRule" id="PRU00110"/>
    </source>
</evidence>
<dbReference type="PANTHER" id="PTHR28242:SF52">
    <property type="entry name" value="PHOSPHORELAY INTERMEDIATE PROTEIN YPD1"/>
    <property type="match status" value="1"/>
</dbReference>
<proteinExistence type="predicted"/>
<name>A0A9P5XSW7_9AGAR</name>
<dbReference type="PROSITE" id="PS50894">
    <property type="entry name" value="HPT"/>
    <property type="match status" value="1"/>
</dbReference>
<dbReference type="PANTHER" id="PTHR28242">
    <property type="entry name" value="PHOSPHORELAY INTERMEDIATE PROTEIN YPD1"/>
    <property type="match status" value="1"/>
</dbReference>
<dbReference type="GO" id="GO:0000160">
    <property type="term" value="P:phosphorelay signal transduction system"/>
    <property type="evidence" value="ECO:0007669"/>
    <property type="project" value="InterPro"/>
</dbReference>
<protein>
    <submittedName>
        <fullName evidence="3">Histidine kinase, phosphotransfer Hpt</fullName>
    </submittedName>
</protein>
<dbReference type="OrthoDB" id="1673781at2759"/>
<comment type="caution">
    <text evidence="3">The sequence shown here is derived from an EMBL/GenBank/DDBJ whole genome shotgun (WGS) entry which is preliminary data.</text>
</comment>
<evidence type="ECO:0000313" key="4">
    <source>
        <dbReference type="Proteomes" id="UP000807342"/>
    </source>
</evidence>
<keyword evidence="4" id="KW-1185">Reference proteome</keyword>
<keyword evidence="1" id="KW-0597">Phosphoprotein</keyword>
<evidence type="ECO:0000259" key="2">
    <source>
        <dbReference type="PROSITE" id="PS50894"/>
    </source>
</evidence>
<accession>A0A9P5XSW7</accession>
<dbReference type="GO" id="GO:0005634">
    <property type="term" value="C:nucleus"/>
    <property type="evidence" value="ECO:0007669"/>
    <property type="project" value="TreeGrafter"/>
</dbReference>
<dbReference type="GO" id="GO:0005737">
    <property type="term" value="C:cytoplasm"/>
    <property type="evidence" value="ECO:0007669"/>
    <property type="project" value="TreeGrafter"/>
</dbReference>
<evidence type="ECO:0000313" key="3">
    <source>
        <dbReference type="EMBL" id="KAF9454816.1"/>
    </source>
</evidence>
<dbReference type="InterPro" id="IPR008207">
    <property type="entry name" value="Sig_transdc_His_kin_Hpt_dom"/>
</dbReference>
<dbReference type="Pfam" id="PF01627">
    <property type="entry name" value="Hpt"/>
    <property type="match status" value="1"/>
</dbReference>
<feature type="modified residue" description="Phosphohistidine" evidence="1">
    <location>
        <position position="54"/>
    </location>
</feature>
<dbReference type="SUPFAM" id="SSF47226">
    <property type="entry name" value="Histidine-containing phosphotransfer domain, HPT domain"/>
    <property type="match status" value="1"/>
</dbReference>
<dbReference type="SMART" id="SM00073">
    <property type="entry name" value="HPT"/>
    <property type="match status" value="1"/>
</dbReference>
<dbReference type="GO" id="GO:0043424">
    <property type="term" value="F:protein histidine kinase binding"/>
    <property type="evidence" value="ECO:0007669"/>
    <property type="project" value="InterPro"/>
</dbReference>
<gene>
    <name evidence="3" type="ORF">P691DRAFT_716696</name>
</gene>
<dbReference type="EMBL" id="MU151052">
    <property type="protein sequence ID" value="KAF9454816.1"/>
    <property type="molecule type" value="Genomic_DNA"/>
</dbReference>